<accession>Q1YVA2</accession>
<comment type="caution">
    <text evidence="4">The sequence shown here is derived from an EMBL/GenBank/DDBJ whole genome shotgun (WGS) entry which is preliminary data.</text>
</comment>
<feature type="compositionally biased region" description="Polar residues" evidence="2">
    <location>
        <begin position="126"/>
        <end position="137"/>
    </location>
</feature>
<organism evidence="4 5">
    <name type="scientific">gamma proteobacterium HTCC2207</name>
    <dbReference type="NCBI Taxonomy" id="314287"/>
    <lineage>
        <taxon>Bacteria</taxon>
        <taxon>Pseudomonadati</taxon>
        <taxon>Pseudomonadota</taxon>
        <taxon>Gammaproteobacteria</taxon>
        <taxon>Cellvibrionales</taxon>
        <taxon>Porticoccaceae</taxon>
        <taxon>SAR92 clade</taxon>
    </lineage>
</organism>
<dbReference type="Pfam" id="PF10135">
    <property type="entry name" value="Rod-binding"/>
    <property type="match status" value="1"/>
</dbReference>
<feature type="domain" description="Flagellar protein FlgJ N-terminal" evidence="3">
    <location>
        <begin position="49"/>
        <end position="97"/>
    </location>
</feature>
<dbReference type="InterPro" id="IPR019301">
    <property type="entry name" value="Flagellar_prot_FlgJ_N"/>
</dbReference>
<evidence type="ECO:0000256" key="2">
    <source>
        <dbReference type="SAM" id="MobiDB-lite"/>
    </source>
</evidence>
<evidence type="ECO:0000259" key="3">
    <source>
        <dbReference type="Pfam" id="PF10135"/>
    </source>
</evidence>
<keyword evidence="4" id="KW-0966">Cell projection</keyword>
<keyword evidence="1" id="KW-1005">Bacterial flagellum biogenesis</keyword>
<evidence type="ECO:0000313" key="5">
    <source>
        <dbReference type="Proteomes" id="UP000005555"/>
    </source>
</evidence>
<evidence type="ECO:0000256" key="1">
    <source>
        <dbReference type="ARBA" id="ARBA00022795"/>
    </source>
</evidence>
<keyword evidence="5" id="KW-1185">Reference proteome</keyword>
<evidence type="ECO:0000313" key="4">
    <source>
        <dbReference type="EMBL" id="EAS47806.1"/>
    </source>
</evidence>
<dbReference type="Proteomes" id="UP000005555">
    <property type="component" value="Unassembled WGS sequence"/>
</dbReference>
<dbReference type="GO" id="GO:0044781">
    <property type="term" value="P:bacterial-type flagellum organization"/>
    <property type="evidence" value="ECO:0007669"/>
    <property type="project" value="UniProtKB-KW"/>
</dbReference>
<keyword evidence="4" id="KW-0282">Flagellum</keyword>
<dbReference type="AlphaFoldDB" id="Q1YVA2"/>
<dbReference type="PRINTS" id="PR01002">
    <property type="entry name" value="FLGFLGJ"/>
</dbReference>
<sequence>MSDISLSAKSHLDFAGLGNLKVRAKRDDAGAAQEVGQQFEAMFIQMIFKSMREANAPLKSDLMGSSSQDTFEQMYHEELAQVMAQKGTFGMGKWLSDQVQGTSPSTPPSASPGALPSRAIAAYEQMPSNALPLQNGSEVKPMAIDRGDVKTSLPLSGRR</sequence>
<dbReference type="STRING" id="314287.GB2207_08356"/>
<dbReference type="eggNOG" id="COG3951">
    <property type="taxonomic scope" value="Bacteria"/>
</dbReference>
<gene>
    <name evidence="4" type="ORF">GB2207_08356</name>
</gene>
<name>Q1YVA2_9GAMM</name>
<dbReference type="OrthoDB" id="289937at2"/>
<reference evidence="4 5" key="1">
    <citation type="submission" date="2006-03" db="EMBL/GenBank/DDBJ databases">
        <authorList>
            <person name="Giovannoni S.J."/>
            <person name="Cho J.-C."/>
            <person name="Ferriera S."/>
            <person name="Johnson J."/>
            <person name="Kravitz S."/>
            <person name="Halpern A."/>
            <person name="Remington K."/>
            <person name="Beeson K."/>
            <person name="Tran B."/>
            <person name="Rogers Y.-H."/>
            <person name="Friedman R."/>
            <person name="Venter J.C."/>
        </authorList>
    </citation>
    <scope>NUCLEOTIDE SEQUENCE [LARGE SCALE GENOMIC DNA]</scope>
    <source>
        <strain evidence="4 5">HTCC2207</strain>
    </source>
</reference>
<dbReference type="HOGENOM" id="CLU_130187_0_0_6"/>
<proteinExistence type="predicted"/>
<feature type="region of interest" description="Disordered" evidence="2">
    <location>
        <begin position="95"/>
        <end position="159"/>
    </location>
</feature>
<protein>
    <submittedName>
        <fullName evidence="4">Flagellar protein FlgJ</fullName>
    </submittedName>
</protein>
<dbReference type="EMBL" id="AAPI01000001">
    <property type="protein sequence ID" value="EAS47806.1"/>
    <property type="molecule type" value="Genomic_DNA"/>
</dbReference>
<keyword evidence="4" id="KW-0969">Cilium</keyword>